<dbReference type="SUPFAM" id="SSF53850">
    <property type="entry name" value="Periplasmic binding protein-like II"/>
    <property type="match status" value="1"/>
</dbReference>
<dbReference type="Proteomes" id="UP000555546">
    <property type="component" value="Unassembled WGS sequence"/>
</dbReference>
<evidence type="ECO:0000256" key="2">
    <source>
        <dbReference type="SAM" id="SignalP"/>
    </source>
</evidence>
<dbReference type="Pfam" id="PF00497">
    <property type="entry name" value="SBP_bac_3"/>
    <property type="match status" value="1"/>
</dbReference>
<proteinExistence type="predicted"/>
<reference evidence="4 5" key="1">
    <citation type="submission" date="2020-08" db="EMBL/GenBank/DDBJ databases">
        <title>Genomic Encyclopedia of Type Strains, Phase IV (KMG-IV): sequencing the most valuable type-strain genomes for metagenomic binning, comparative biology and taxonomic classification.</title>
        <authorList>
            <person name="Goeker M."/>
        </authorList>
    </citation>
    <scope>NUCLEOTIDE SEQUENCE [LARGE SCALE GENOMIC DNA]</scope>
    <source>
        <strain evidence="4 5">DSM 26944</strain>
    </source>
</reference>
<dbReference type="EMBL" id="JACIJG010000003">
    <property type="protein sequence ID" value="MBB5701251.1"/>
    <property type="molecule type" value="Genomic_DNA"/>
</dbReference>
<organism evidence="4 5">
    <name type="scientific">Brucella daejeonensis</name>
    <dbReference type="NCBI Taxonomy" id="659015"/>
    <lineage>
        <taxon>Bacteria</taxon>
        <taxon>Pseudomonadati</taxon>
        <taxon>Pseudomonadota</taxon>
        <taxon>Alphaproteobacteria</taxon>
        <taxon>Hyphomicrobiales</taxon>
        <taxon>Brucellaceae</taxon>
        <taxon>Brucella/Ochrobactrum group</taxon>
        <taxon>Brucella</taxon>
    </lineage>
</organism>
<evidence type="ECO:0000313" key="5">
    <source>
        <dbReference type="Proteomes" id="UP000555546"/>
    </source>
</evidence>
<dbReference type="PANTHER" id="PTHR35936:SF17">
    <property type="entry name" value="ARGININE-BINDING EXTRACELLULAR PROTEIN ARTP"/>
    <property type="match status" value="1"/>
</dbReference>
<feature type="chain" id="PRO_5031255055" evidence="2">
    <location>
        <begin position="27"/>
        <end position="279"/>
    </location>
</feature>
<evidence type="ECO:0000313" key="4">
    <source>
        <dbReference type="EMBL" id="MBB5701251.1"/>
    </source>
</evidence>
<feature type="signal peptide" evidence="2">
    <location>
        <begin position="1"/>
        <end position="26"/>
    </location>
</feature>
<dbReference type="AlphaFoldDB" id="A0A7W9EM13"/>
<keyword evidence="1 2" id="KW-0732">Signal</keyword>
<dbReference type="Gene3D" id="3.40.190.10">
    <property type="entry name" value="Periplasmic binding protein-like II"/>
    <property type="match status" value="2"/>
</dbReference>
<dbReference type="RefSeq" id="WP_183649117.1">
    <property type="nucleotide sequence ID" value="NZ_JACIJG010000003.1"/>
</dbReference>
<keyword evidence="5" id="KW-1185">Reference proteome</keyword>
<feature type="domain" description="Solute-binding protein family 3/N-terminal" evidence="3">
    <location>
        <begin position="43"/>
        <end position="267"/>
    </location>
</feature>
<accession>A0A7W9EM13</accession>
<name>A0A7W9EM13_9HYPH</name>
<evidence type="ECO:0000256" key="1">
    <source>
        <dbReference type="ARBA" id="ARBA00022729"/>
    </source>
</evidence>
<dbReference type="PANTHER" id="PTHR35936">
    <property type="entry name" value="MEMBRANE-BOUND LYTIC MUREIN TRANSGLYCOSYLASE F"/>
    <property type="match status" value="1"/>
</dbReference>
<gene>
    <name evidence="4" type="ORF">FHS76_001100</name>
</gene>
<sequence>MSRTTTTTQFLLAGIAGFLISAPLAAAQDCTPKHQFKTVEAGTLTVAVTTYAPHSYVDENGVSKGIDGDIAAEFAKRECLKVKAIAVDPAAAIQYVLSGQADITTGAWYRTAARAKAMNLSAPLYTDQMGIYSKDDYKNVSDLEGKQVGTVQGYLWVADLKTLLGGSLKLYPNSVNLQQDLKSGRINVAVDGYSTGVVAAQKGALGDIKVNVATQDERVKATKEAAQVGFPYALAAKELGAALDATIADLHTDGTIVAILKSYGLDGTAENTGAPRLVQ</sequence>
<dbReference type="SMART" id="SM00062">
    <property type="entry name" value="PBPb"/>
    <property type="match status" value="1"/>
</dbReference>
<comment type="caution">
    <text evidence="4">The sequence shown here is derived from an EMBL/GenBank/DDBJ whole genome shotgun (WGS) entry which is preliminary data.</text>
</comment>
<dbReference type="CDD" id="cd13530">
    <property type="entry name" value="PBP2_peptides_like"/>
    <property type="match status" value="1"/>
</dbReference>
<dbReference type="InterPro" id="IPR001638">
    <property type="entry name" value="Solute-binding_3/MltF_N"/>
</dbReference>
<evidence type="ECO:0000259" key="3">
    <source>
        <dbReference type="SMART" id="SM00062"/>
    </source>
</evidence>
<protein>
    <submittedName>
        <fullName evidence="4">Polar amino acid transport system substrate-binding protein</fullName>
    </submittedName>
</protein>